<evidence type="ECO:0000256" key="6">
    <source>
        <dbReference type="ARBA" id="ARBA00022723"/>
    </source>
</evidence>
<evidence type="ECO:0000256" key="9">
    <source>
        <dbReference type="ARBA" id="ARBA00023078"/>
    </source>
</evidence>
<keyword evidence="12" id="KW-0732">Signal</keyword>
<evidence type="ECO:0000259" key="13">
    <source>
        <dbReference type="PROSITE" id="PS51007"/>
    </source>
</evidence>
<feature type="binding site" description="axial binding residue" evidence="12">
    <location>
        <position position="118"/>
    </location>
    <ligand>
        <name>heme c</name>
        <dbReference type="ChEBI" id="CHEBI:61717"/>
    </ligand>
    <ligandPart>
        <name>Fe</name>
        <dbReference type="ChEBI" id="CHEBI:18248"/>
    </ligandPart>
</feature>
<feature type="signal peptide" evidence="12">
    <location>
        <begin position="1"/>
        <end position="26"/>
    </location>
</feature>
<reference evidence="14" key="1">
    <citation type="submission" date="2024-07" db="EMBL/GenBank/DDBJ databases">
        <authorList>
            <person name="Kim Y.J."/>
            <person name="Jeong J.Y."/>
        </authorList>
    </citation>
    <scope>NUCLEOTIDE SEQUENCE</scope>
    <source>
        <strain evidence="14">GIHE-MW2</strain>
    </source>
</reference>
<dbReference type="GO" id="GO:0031676">
    <property type="term" value="C:plasma membrane-derived thylakoid membrane"/>
    <property type="evidence" value="ECO:0007669"/>
    <property type="project" value="UniProtKB-SubCell"/>
</dbReference>
<keyword evidence="4 12" id="KW-0602">Photosynthesis</keyword>
<evidence type="ECO:0000256" key="2">
    <source>
        <dbReference type="ARBA" id="ARBA00010433"/>
    </source>
</evidence>
<dbReference type="GO" id="GO:0005506">
    <property type="term" value="F:iron ion binding"/>
    <property type="evidence" value="ECO:0007669"/>
    <property type="project" value="InterPro"/>
</dbReference>
<sequence length="162" mass="17928" precursor="true">MVKRCIMVAVATVFFAFQVFVNSASAVQLSTEVRTLPLNATGDTVVVTEKEVEKGKRLFINVCSQCHLEGVTKTDFNVGLDPESLALATPPRNNIESLIDYMKNPTSYDGEYDISEIHPSMKSADIFAEMRNLTEDDLYAIASFMLVEPKVNVKWGGGKTVR</sequence>
<feature type="chain" id="PRO_5043063394" description="Photosystem II extrinsic protein V" evidence="12">
    <location>
        <begin position="27"/>
        <end position="162"/>
    </location>
</feature>
<name>A0AAU8J908_9CYAN</name>
<dbReference type="PIRSF" id="PIRSF005890">
    <property type="entry name" value="Phot_II_cyt_c550"/>
    <property type="match status" value="1"/>
</dbReference>
<dbReference type="Gene3D" id="1.10.760.10">
    <property type="entry name" value="Cytochrome c-like domain"/>
    <property type="match status" value="1"/>
</dbReference>
<gene>
    <name evidence="12 14" type="primary">psbV</name>
    <name evidence="14" type="ORF">ABWT76_003315</name>
</gene>
<dbReference type="AlphaFoldDB" id="A0AAU8J908"/>
<dbReference type="InterPro" id="IPR016003">
    <property type="entry name" value="PsbV_cyt_c550-like"/>
</dbReference>
<keyword evidence="5 12" id="KW-0349">Heme</keyword>
<evidence type="ECO:0000256" key="4">
    <source>
        <dbReference type="ARBA" id="ARBA00022531"/>
    </source>
</evidence>
<dbReference type="GO" id="GO:0019684">
    <property type="term" value="P:photosynthesis, light reaction"/>
    <property type="evidence" value="ECO:0007669"/>
    <property type="project" value="UniProtKB-UniRule"/>
</dbReference>
<comment type="subcellular location">
    <subcellularLocation>
        <location evidence="12">Cellular thylakoid membrane</location>
        <topology evidence="12">Peripheral membrane protein</topology>
        <orientation evidence="12">Lumenal side</orientation>
    </subcellularLocation>
    <subcellularLocation>
        <location evidence="1">Membrane</location>
        <topology evidence="1">Peripheral membrane protein</topology>
    </subcellularLocation>
    <text evidence="12">Associated with photosystem II at the lumenal side of the thylakoid membrane.</text>
</comment>
<dbReference type="InterPro" id="IPR009056">
    <property type="entry name" value="Cyt_c-like_dom"/>
</dbReference>
<dbReference type="NCBIfam" id="TIGR03045">
    <property type="entry name" value="PS_II_C550"/>
    <property type="match status" value="1"/>
</dbReference>
<keyword evidence="3 12" id="KW-0813">Transport</keyword>
<dbReference type="HAMAP" id="MF_01378">
    <property type="entry name" value="PSII_Cyt550"/>
    <property type="match status" value="1"/>
</dbReference>
<comment type="subunit">
    <text evidence="12">PSII is composed of 1 copy each of membrane proteins PsbA, PsbB, PsbC, PsbD, PsbE, PsbF, PsbH, PsbI, PsbJ, PsbK, PsbL, PsbM, PsbT, PsbX, PsbY, PsbZ, Psb30/Ycf12, peripheral proteins PsbO, CyanoQ (PsbQ), PsbU, PsbV and a large number of cofactors. It forms dimeric complexes.</text>
</comment>
<organism evidence="14">
    <name type="scientific">Planktothricoides raciborskii GIHE-MW2</name>
    <dbReference type="NCBI Taxonomy" id="2792601"/>
    <lineage>
        <taxon>Bacteria</taxon>
        <taxon>Bacillati</taxon>
        <taxon>Cyanobacteriota</taxon>
        <taxon>Cyanophyceae</taxon>
        <taxon>Oscillatoriophycideae</taxon>
        <taxon>Oscillatoriales</taxon>
        <taxon>Oscillatoriaceae</taxon>
        <taxon>Planktothricoides</taxon>
    </lineage>
</organism>
<evidence type="ECO:0000313" key="14">
    <source>
        <dbReference type="EMBL" id="XCM34692.1"/>
    </source>
</evidence>
<dbReference type="Pfam" id="PF14495">
    <property type="entry name" value="Cytochrom_C550"/>
    <property type="match status" value="1"/>
</dbReference>
<evidence type="ECO:0000256" key="7">
    <source>
        <dbReference type="ARBA" id="ARBA00022982"/>
    </source>
</evidence>
<dbReference type="InterPro" id="IPR036909">
    <property type="entry name" value="Cyt_c-like_dom_sf"/>
</dbReference>
<dbReference type="InterPro" id="IPR029490">
    <property type="entry name" value="Cytochrom_C550"/>
</dbReference>
<evidence type="ECO:0000256" key="10">
    <source>
        <dbReference type="ARBA" id="ARBA00023136"/>
    </source>
</evidence>
<dbReference type="GO" id="GO:0020037">
    <property type="term" value="F:heme binding"/>
    <property type="evidence" value="ECO:0007669"/>
    <property type="project" value="InterPro"/>
</dbReference>
<dbReference type="EMBL" id="CP159837">
    <property type="protein sequence ID" value="XCM34692.1"/>
    <property type="molecule type" value="Genomic_DNA"/>
</dbReference>
<keyword evidence="11 12" id="KW-0604">Photosystem II</keyword>
<comment type="cofactor">
    <cofactor evidence="12">
        <name>heme c</name>
        <dbReference type="ChEBI" id="CHEBI:61717"/>
    </cofactor>
    <text evidence="12">Binds 1 heme c group covalently per subunit.</text>
</comment>
<evidence type="ECO:0000256" key="8">
    <source>
        <dbReference type="ARBA" id="ARBA00023004"/>
    </source>
</evidence>
<keyword evidence="7 12" id="KW-0249">Electron transport</keyword>
<dbReference type="GO" id="GO:0009055">
    <property type="term" value="F:electron transfer activity"/>
    <property type="evidence" value="ECO:0007669"/>
    <property type="project" value="InterPro"/>
</dbReference>
<feature type="binding site" description="covalent" evidence="12">
    <location>
        <position position="63"/>
    </location>
    <ligand>
        <name>heme c</name>
        <dbReference type="ChEBI" id="CHEBI:61717"/>
    </ligand>
</feature>
<dbReference type="PROSITE" id="PS51007">
    <property type="entry name" value="CYTC"/>
    <property type="match status" value="1"/>
</dbReference>
<evidence type="ECO:0000256" key="5">
    <source>
        <dbReference type="ARBA" id="ARBA00022617"/>
    </source>
</evidence>
<feature type="binding site" description="covalent" evidence="12">
    <location>
        <position position="66"/>
    </location>
    <ligand>
        <name>heme c</name>
        <dbReference type="ChEBI" id="CHEBI:61717"/>
    </ligand>
</feature>
<protein>
    <recommendedName>
        <fullName evidence="12">Photosystem II extrinsic protein V</fullName>
        <shortName evidence="12">PsbV</shortName>
    </recommendedName>
    <alternativeName>
        <fullName evidence="12">Cytochrome c-550</fullName>
    </alternativeName>
    <alternativeName>
        <fullName evidence="12">Cytochrome c550</fullName>
    </alternativeName>
    <alternativeName>
        <fullName evidence="12">Low-potential cytochrome c</fullName>
    </alternativeName>
</protein>
<evidence type="ECO:0000256" key="11">
    <source>
        <dbReference type="ARBA" id="ARBA00023276"/>
    </source>
</evidence>
<keyword evidence="8 12" id="KW-0408">Iron</keyword>
<keyword evidence="9 12" id="KW-0793">Thylakoid</keyword>
<dbReference type="SUPFAM" id="SSF46626">
    <property type="entry name" value="Cytochrome c"/>
    <property type="match status" value="1"/>
</dbReference>
<feature type="binding site" description="axial binding residue" evidence="12">
    <location>
        <position position="67"/>
    </location>
    <ligand>
        <name>heme c</name>
        <dbReference type="ChEBI" id="CHEBI:61717"/>
    </ligand>
    <ligandPart>
        <name>Fe</name>
        <dbReference type="ChEBI" id="CHEBI:18248"/>
    </ligandPart>
</feature>
<comment type="function">
    <text evidence="12">One of the extrinsic, lumenal subunits of photosystem II (PSII). PSII is a light-driven water plastoquinone oxidoreductase, using light energy to abstract electrons from H(2)O, generating a proton gradient subsequently used for ATP formation. The extrinsic proteins stabilize the structure of photosystem II oxygen-evolving complex (OEC), the ion environment of oxygen evolution and protect the OEC against heat-induced inactivation. Low-potential cytochrome c that plays a role in the OEC of PSII.</text>
</comment>
<keyword evidence="10 12" id="KW-0472">Membrane</keyword>
<accession>A0AAU8J908</accession>
<proteinExistence type="inferred from homology"/>
<dbReference type="RefSeq" id="WP_054469200.1">
    <property type="nucleotide sequence ID" value="NZ_CP159837.1"/>
</dbReference>
<evidence type="ECO:0000256" key="12">
    <source>
        <dbReference type="HAMAP-Rule" id="MF_01378"/>
    </source>
</evidence>
<feature type="domain" description="Cytochrome c" evidence="13">
    <location>
        <begin position="50"/>
        <end position="149"/>
    </location>
</feature>
<keyword evidence="6 12" id="KW-0479">Metal-binding</keyword>
<evidence type="ECO:0000256" key="3">
    <source>
        <dbReference type="ARBA" id="ARBA00022448"/>
    </source>
</evidence>
<evidence type="ECO:0000256" key="1">
    <source>
        <dbReference type="ARBA" id="ARBA00004170"/>
    </source>
</evidence>
<dbReference type="GO" id="GO:0022904">
    <property type="term" value="P:respiratory electron transport chain"/>
    <property type="evidence" value="ECO:0007669"/>
    <property type="project" value="InterPro"/>
</dbReference>
<dbReference type="GO" id="GO:0009523">
    <property type="term" value="C:photosystem II"/>
    <property type="evidence" value="ECO:0007669"/>
    <property type="project" value="UniProtKB-KW"/>
</dbReference>
<dbReference type="InterPro" id="IPR017851">
    <property type="entry name" value="PsbV_cyt_c550"/>
</dbReference>
<comment type="similarity">
    <text evidence="2 12">Belongs to the cytochrome c family. PsbV subfamily.</text>
</comment>